<dbReference type="PANTHER" id="PTHR44154">
    <property type="entry name" value="QUINONE OXIDOREDUCTASE"/>
    <property type="match status" value="1"/>
</dbReference>
<organism evidence="4 5">
    <name type="scientific">Aspergillus fumigatiaffinis</name>
    <dbReference type="NCBI Taxonomy" id="340414"/>
    <lineage>
        <taxon>Eukaryota</taxon>
        <taxon>Fungi</taxon>
        <taxon>Dikarya</taxon>
        <taxon>Ascomycota</taxon>
        <taxon>Pezizomycotina</taxon>
        <taxon>Eurotiomycetes</taxon>
        <taxon>Eurotiomycetidae</taxon>
        <taxon>Eurotiales</taxon>
        <taxon>Aspergillaceae</taxon>
        <taxon>Aspergillus</taxon>
        <taxon>Aspergillus subgen. Fumigati</taxon>
    </lineage>
</organism>
<proteinExistence type="predicted"/>
<sequence length="128" mass="13068">MQSMKAIILHTPGPPDTLKPTQHPIPIPKPGELRIRIKAFGLNRSDLLTRQGHGHHPISYPRIPGIEAVGIVDAAPGLEHTFPPGSIVATAMGGAAPPAQDELAMGDSRSDPGDGADGVGGADPVAGA</sequence>
<reference evidence="4" key="2">
    <citation type="submission" date="2020-04" db="EMBL/GenBank/DDBJ databases">
        <authorList>
            <person name="Santos R.A.C."/>
            <person name="Steenwyk J.L."/>
            <person name="Rivero-Menendez O."/>
            <person name="Mead M.E."/>
            <person name="Silva L.P."/>
            <person name="Bastos R.W."/>
            <person name="Alastruey-Izquierdo A."/>
            <person name="Goldman G.H."/>
            <person name="Rokas A."/>
        </authorList>
    </citation>
    <scope>NUCLEOTIDE SEQUENCE</scope>
    <source>
        <strain evidence="4">CNM-CM6805</strain>
    </source>
</reference>
<evidence type="ECO:0000313" key="5">
    <source>
        <dbReference type="Proteomes" id="UP000653565"/>
    </source>
</evidence>
<dbReference type="InterPro" id="IPR051603">
    <property type="entry name" value="Zinc-ADH_QOR/CCCR"/>
</dbReference>
<evidence type="ECO:0000256" key="1">
    <source>
        <dbReference type="ARBA" id="ARBA00022857"/>
    </source>
</evidence>
<reference evidence="4" key="1">
    <citation type="journal article" date="2020" name="bioRxiv">
        <title>Genomic and phenotypic heterogeneity of clinical isolates of the human pathogens Aspergillus fumigatus, Aspergillus lentulus and Aspergillus fumigatiaffinis.</title>
        <authorList>
            <person name="dos Santos R.A.C."/>
            <person name="Steenwyk J.L."/>
            <person name="Rivero-Menendez O."/>
            <person name="Mead M.E."/>
            <person name="Silva L.P."/>
            <person name="Bastos R.W."/>
            <person name="Alastruey-Izquierdo A."/>
            <person name="Goldman G.H."/>
            <person name="Rokas A."/>
        </authorList>
    </citation>
    <scope>NUCLEOTIDE SEQUENCE</scope>
    <source>
        <strain evidence="4">CNM-CM6805</strain>
    </source>
</reference>
<feature type="region of interest" description="Disordered" evidence="2">
    <location>
        <begin position="91"/>
        <end position="128"/>
    </location>
</feature>
<keyword evidence="5" id="KW-1185">Reference proteome</keyword>
<evidence type="ECO:0000256" key="2">
    <source>
        <dbReference type="SAM" id="MobiDB-lite"/>
    </source>
</evidence>
<name>A0A8H4M1S9_9EURO</name>
<evidence type="ECO:0000313" key="4">
    <source>
        <dbReference type="EMBL" id="KAF4225986.1"/>
    </source>
</evidence>
<dbReference type="AlphaFoldDB" id="A0A8H4M1S9"/>
<dbReference type="SUPFAM" id="SSF50129">
    <property type="entry name" value="GroES-like"/>
    <property type="match status" value="1"/>
</dbReference>
<dbReference type="EMBL" id="JAAAPX010000295">
    <property type="protein sequence ID" value="KAF4225986.1"/>
    <property type="molecule type" value="Genomic_DNA"/>
</dbReference>
<keyword evidence="1" id="KW-0521">NADP</keyword>
<dbReference type="Proteomes" id="UP000653565">
    <property type="component" value="Unassembled WGS sequence"/>
</dbReference>
<dbReference type="Gene3D" id="3.90.180.10">
    <property type="entry name" value="Medium-chain alcohol dehydrogenases, catalytic domain"/>
    <property type="match status" value="1"/>
</dbReference>
<dbReference type="PANTHER" id="PTHR44154:SF1">
    <property type="entry name" value="QUINONE OXIDOREDUCTASE"/>
    <property type="match status" value="1"/>
</dbReference>
<evidence type="ECO:0000259" key="3">
    <source>
        <dbReference type="Pfam" id="PF08240"/>
    </source>
</evidence>
<accession>A0A8H4M1S9</accession>
<gene>
    <name evidence="4" type="ORF">CNMCM6805_005314</name>
</gene>
<protein>
    <recommendedName>
        <fullName evidence="3">Alcohol dehydrogenase-like N-terminal domain-containing protein</fullName>
    </recommendedName>
</protein>
<feature type="domain" description="Alcohol dehydrogenase-like N-terminal" evidence="3">
    <location>
        <begin position="29"/>
        <end position="90"/>
    </location>
</feature>
<dbReference type="InterPro" id="IPR013154">
    <property type="entry name" value="ADH-like_N"/>
</dbReference>
<comment type="caution">
    <text evidence="4">The sequence shown here is derived from an EMBL/GenBank/DDBJ whole genome shotgun (WGS) entry which is preliminary data.</text>
</comment>
<dbReference type="Pfam" id="PF08240">
    <property type="entry name" value="ADH_N"/>
    <property type="match status" value="1"/>
</dbReference>
<dbReference type="InterPro" id="IPR011032">
    <property type="entry name" value="GroES-like_sf"/>
</dbReference>